<accession>A0A1M6AAK4</accession>
<dbReference type="RefSeq" id="WP_072762722.1">
    <property type="nucleotide sequence ID" value="NZ_FQYX01000001.1"/>
</dbReference>
<dbReference type="PROSITE" id="PS50853">
    <property type="entry name" value="FN3"/>
    <property type="match status" value="1"/>
</dbReference>
<evidence type="ECO:0000256" key="4">
    <source>
        <dbReference type="ARBA" id="ARBA00022801"/>
    </source>
</evidence>
<gene>
    <name evidence="9" type="ORF">SAMN04487911_101152</name>
</gene>
<dbReference type="NCBIfam" id="TIGR04183">
    <property type="entry name" value="Por_Secre_tail"/>
    <property type="match status" value="1"/>
</dbReference>
<dbReference type="PANTHER" id="PTHR43399:SF4">
    <property type="entry name" value="CELL WALL-ASSOCIATED PROTEASE"/>
    <property type="match status" value="1"/>
</dbReference>
<dbReference type="Pfam" id="PF00082">
    <property type="entry name" value="Peptidase_S8"/>
    <property type="match status" value="1"/>
</dbReference>
<dbReference type="InterPro" id="IPR008979">
    <property type="entry name" value="Galactose-bd-like_sf"/>
</dbReference>
<dbReference type="SUPFAM" id="SSF49265">
    <property type="entry name" value="Fibronectin type III"/>
    <property type="match status" value="1"/>
</dbReference>
<feature type="active site" description="Charge relay system" evidence="6">
    <location>
        <position position="164"/>
    </location>
</feature>
<dbReference type="SUPFAM" id="SSF52743">
    <property type="entry name" value="Subtilisin-like"/>
    <property type="match status" value="1"/>
</dbReference>
<evidence type="ECO:0000256" key="7">
    <source>
        <dbReference type="SAM" id="Phobius"/>
    </source>
</evidence>
<dbReference type="InterPro" id="IPR003961">
    <property type="entry name" value="FN3_dom"/>
</dbReference>
<dbReference type="Gene3D" id="2.60.120.380">
    <property type="match status" value="1"/>
</dbReference>
<dbReference type="CDD" id="cd00063">
    <property type="entry name" value="FN3"/>
    <property type="match status" value="1"/>
</dbReference>
<dbReference type="InterPro" id="IPR026444">
    <property type="entry name" value="Secre_tail"/>
</dbReference>
<dbReference type="Proteomes" id="UP000184231">
    <property type="component" value="Unassembled WGS sequence"/>
</dbReference>
<feature type="active site" description="Charge relay system" evidence="6">
    <location>
        <position position="137"/>
    </location>
</feature>
<reference evidence="9 10" key="1">
    <citation type="submission" date="2016-11" db="EMBL/GenBank/DDBJ databases">
        <authorList>
            <person name="Jaros S."/>
            <person name="Januszkiewicz K."/>
            <person name="Wedrychowicz H."/>
        </authorList>
    </citation>
    <scope>NUCLEOTIDE SEQUENCE [LARGE SCALE GENOMIC DNA]</scope>
    <source>
        <strain evidence="9 10">CGMCC 1.8863</strain>
    </source>
</reference>
<dbReference type="InterPro" id="IPR051048">
    <property type="entry name" value="Peptidase_S8/S53_subtilisin"/>
</dbReference>
<dbReference type="EMBL" id="FQYX01000001">
    <property type="protein sequence ID" value="SHI33544.1"/>
    <property type="molecule type" value="Genomic_DNA"/>
</dbReference>
<keyword evidence="2 6" id="KW-0645">Protease</keyword>
<evidence type="ECO:0000256" key="1">
    <source>
        <dbReference type="ARBA" id="ARBA00011073"/>
    </source>
</evidence>
<evidence type="ECO:0000313" key="9">
    <source>
        <dbReference type="EMBL" id="SHI33544.1"/>
    </source>
</evidence>
<dbReference type="AlphaFoldDB" id="A0A1M6AAK4"/>
<dbReference type="PROSITE" id="PS00138">
    <property type="entry name" value="SUBTILASE_SER"/>
    <property type="match status" value="1"/>
</dbReference>
<evidence type="ECO:0000259" key="8">
    <source>
        <dbReference type="PROSITE" id="PS50853"/>
    </source>
</evidence>
<name>A0A1M6AAK4_9FLAO</name>
<sequence>MTYAKPILTALRIYIFLAILCLASFKSVSQTPKQIQGIKQEYRTAKLGVFTDKLKQEFTHEKNTLLATANAKGWKLSERLSDGNYRALTSIGADGTPIYYSTYSTFLNNANRANMLQDKEFLGLELNGEDMLVGVWDAGAALVTHQEFDSRVTVRDDSEVVNSHATKIMGVLVASGKDNKSKGVAYKAKAISNDWGRDKIEVAEMAANGLLLSNHSYGISSSQVPDWYFGSYIDISRDWDNIMVNAPYYLMVTAAGNAQKSGDNESPISGTREEGYDMLLGFATSKNGVTVAAANISTDGHGMLLEASIAGYSSFGPIDDGRIKPDIAAYGSNVYTTGINSRDEYVKASGTSLATPGVTGAMLLLQEYHQKIEGRFMKAATLKGLVLHSADDVGAPGPDYTMGWGVINSRSAADIITNNGYTSLIKEETLKEGETKTYTLKANGKHPLSASVSWTDPVSGKVNTGTLNDMSAALVNDLDIRIQQGDGTYFPWKLNASRAKSPALQGDNKVDPFENITIEKAEGEYTLVVAHKGKLTNGSQNFSLIVSGIAFNDCVLEVPQEITLTKKEATEATFTWKANTDALFQIQYKEKEAQEWTTTTTFDDFYTLTNLVAGKEYTFKVQTFCSDRASSKYSQDYTFHFQGKDADIEGGMDKGPVIGQDPVVDQDPIEDNKPGIVIYPNPVQEYIHFQGEVAPGLHYSIISPAGNTIKKGHSVDKTIYIADMQPGLYILTLVDLEGTKSFKFYKT</sequence>
<evidence type="ECO:0000256" key="6">
    <source>
        <dbReference type="PROSITE-ProRule" id="PRU01240"/>
    </source>
</evidence>
<keyword evidence="4 6" id="KW-0378">Hydrolase</keyword>
<evidence type="ECO:0000256" key="2">
    <source>
        <dbReference type="ARBA" id="ARBA00022670"/>
    </source>
</evidence>
<keyword evidence="7" id="KW-0812">Transmembrane</keyword>
<dbReference type="Gene3D" id="2.60.40.10">
    <property type="entry name" value="Immunoglobulins"/>
    <property type="match status" value="1"/>
</dbReference>
<dbReference type="InterPro" id="IPR036852">
    <property type="entry name" value="Peptidase_S8/S53_dom_sf"/>
</dbReference>
<evidence type="ECO:0000313" key="10">
    <source>
        <dbReference type="Proteomes" id="UP000184231"/>
    </source>
</evidence>
<proteinExistence type="inferred from homology"/>
<evidence type="ECO:0000256" key="3">
    <source>
        <dbReference type="ARBA" id="ARBA00022729"/>
    </source>
</evidence>
<dbReference type="PROSITE" id="PS51892">
    <property type="entry name" value="SUBTILASE"/>
    <property type="match status" value="1"/>
</dbReference>
<dbReference type="InterPro" id="IPR023828">
    <property type="entry name" value="Peptidase_S8_Ser-AS"/>
</dbReference>
<protein>
    <submittedName>
        <fullName evidence="9">Por secretion system C-terminal sorting domain-containing protein</fullName>
    </submittedName>
</protein>
<keyword evidence="7" id="KW-0472">Membrane</keyword>
<comment type="similarity">
    <text evidence="1 6">Belongs to the peptidase S8 family.</text>
</comment>
<dbReference type="SMART" id="SM00060">
    <property type="entry name" value="FN3"/>
    <property type="match status" value="1"/>
</dbReference>
<evidence type="ECO:0000256" key="5">
    <source>
        <dbReference type="ARBA" id="ARBA00022825"/>
    </source>
</evidence>
<keyword evidence="10" id="KW-1185">Reference proteome</keyword>
<dbReference type="GO" id="GO:0004252">
    <property type="term" value="F:serine-type endopeptidase activity"/>
    <property type="evidence" value="ECO:0007669"/>
    <property type="project" value="UniProtKB-UniRule"/>
</dbReference>
<organism evidence="9 10">
    <name type="scientific">Arenibacter nanhaiticus</name>
    <dbReference type="NCBI Taxonomy" id="558155"/>
    <lineage>
        <taxon>Bacteria</taxon>
        <taxon>Pseudomonadati</taxon>
        <taxon>Bacteroidota</taxon>
        <taxon>Flavobacteriia</taxon>
        <taxon>Flavobacteriales</taxon>
        <taxon>Flavobacteriaceae</taxon>
        <taxon>Arenibacter</taxon>
    </lineage>
</organism>
<keyword evidence="7" id="KW-1133">Transmembrane helix</keyword>
<dbReference type="OrthoDB" id="9792152at2"/>
<dbReference type="InterPro" id="IPR036116">
    <property type="entry name" value="FN3_sf"/>
</dbReference>
<keyword evidence="5 6" id="KW-0720">Serine protease</keyword>
<feature type="active site" description="Charge relay system" evidence="6">
    <location>
        <position position="352"/>
    </location>
</feature>
<dbReference type="GO" id="GO:0006508">
    <property type="term" value="P:proteolysis"/>
    <property type="evidence" value="ECO:0007669"/>
    <property type="project" value="UniProtKB-KW"/>
</dbReference>
<dbReference type="SUPFAM" id="SSF49785">
    <property type="entry name" value="Galactose-binding domain-like"/>
    <property type="match status" value="1"/>
</dbReference>
<dbReference type="Pfam" id="PF00041">
    <property type="entry name" value="fn3"/>
    <property type="match status" value="1"/>
</dbReference>
<dbReference type="PANTHER" id="PTHR43399">
    <property type="entry name" value="SUBTILISIN-RELATED"/>
    <property type="match status" value="1"/>
</dbReference>
<feature type="transmembrane region" description="Helical" evidence="7">
    <location>
        <begin position="7"/>
        <end position="25"/>
    </location>
</feature>
<dbReference type="InterPro" id="IPR013783">
    <property type="entry name" value="Ig-like_fold"/>
</dbReference>
<feature type="domain" description="Fibronectin type-III" evidence="8">
    <location>
        <begin position="558"/>
        <end position="644"/>
    </location>
</feature>
<dbReference type="Gene3D" id="3.40.50.200">
    <property type="entry name" value="Peptidase S8/S53 domain"/>
    <property type="match status" value="1"/>
</dbReference>
<dbReference type="InterPro" id="IPR000209">
    <property type="entry name" value="Peptidase_S8/S53_dom"/>
</dbReference>
<dbReference type="STRING" id="558155.SAMN04487911_101152"/>
<keyword evidence="3" id="KW-0732">Signal</keyword>